<evidence type="ECO:0000256" key="1">
    <source>
        <dbReference type="ARBA" id="ARBA00004141"/>
    </source>
</evidence>
<comment type="subcellular location">
    <subcellularLocation>
        <location evidence="1">Membrane</location>
        <topology evidence="1">Multi-pass membrane protein</topology>
    </subcellularLocation>
</comment>
<dbReference type="Gene3D" id="1.20.120.220">
    <property type="entry name" value="ATP synthase, F0 complex, subunit A"/>
    <property type="match status" value="1"/>
</dbReference>
<keyword evidence="6" id="KW-0375">Hydrogen ion transport</keyword>
<dbReference type="EMBL" id="AP022325">
    <property type="protein sequence ID" value="BBU47667.1"/>
    <property type="molecule type" value="Genomic_DNA"/>
</dbReference>
<evidence type="ECO:0000256" key="6">
    <source>
        <dbReference type="ARBA" id="ARBA00022781"/>
    </source>
</evidence>
<feature type="transmembrane region" description="Helical" evidence="11">
    <location>
        <begin position="16"/>
        <end position="35"/>
    </location>
</feature>
<feature type="transmembrane region" description="Helical" evidence="11">
    <location>
        <begin position="103"/>
        <end position="124"/>
    </location>
</feature>
<gene>
    <name evidence="12" type="primary">atpB</name>
    <name evidence="12" type="ORF">JPM2_3600</name>
</gene>
<dbReference type="Pfam" id="PF00119">
    <property type="entry name" value="ATP-synt_A"/>
    <property type="match status" value="1"/>
</dbReference>
<evidence type="ECO:0000256" key="8">
    <source>
        <dbReference type="ARBA" id="ARBA00023065"/>
    </source>
</evidence>
<keyword evidence="10" id="KW-0066">ATP synthesis</keyword>
<keyword evidence="9 11" id="KW-0472">Membrane</keyword>
<comment type="similarity">
    <text evidence="2">Belongs to the ATPase A chain family.</text>
</comment>
<keyword evidence="8" id="KW-0406">Ion transport</keyword>
<evidence type="ECO:0000313" key="12">
    <source>
        <dbReference type="EMBL" id="BBU47667.1"/>
    </source>
</evidence>
<evidence type="ECO:0000256" key="2">
    <source>
        <dbReference type="ARBA" id="ARBA00006810"/>
    </source>
</evidence>
<reference evidence="12 13" key="1">
    <citation type="submission" date="2020-01" db="EMBL/GenBank/DDBJ databases">
        <title>Complete genome sequence of Mycoplasma felis strain Myco-2.</title>
        <authorList>
            <person name="Kinoshita Y."/>
            <person name="Niwa H."/>
            <person name="Uchida-Fujii E."/>
            <person name="Nukada T."/>
        </authorList>
    </citation>
    <scope>NUCLEOTIDE SEQUENCE [LARGE SCALE GENOMIC DNA]</scope>
    <source>
        <strain evidence="12 13">Myco-2</strain>
    </source>
</reference>
<evidence type="ECO:0000256" key="4">
    <source>
        <dbReference type="ARBA" id="ARBA00022547"/>
    </source>
</evidence>
<dbReference type="Proteomes" id="UP000464317">
    <property type="component" value="Chromosome"/>
</dbReference>
<dbReference type="PANTHER" id="PTHR42823">
    <property type="entry name" value="ATP SYNTHASE SUBUNIT A, CHLOROPLASTIC"/>
    <property type="match status" value="1"/>
</dbReference>
<keyword evidence="5 11" id="KW-0812">Transmembrane</keyword>
<dbReference type="AlphaFoldDB" id="A0A809S0P4"/>
<dbReference type="GO" id="GO:0005886">
    <property type="term" value="C:plasma membrane"/>
    <property type="evidence" value="ECO:0007669"/>
    <property type="project" value="TreeGrafter"/>
</dbReference>
<evidence type="ECO:0000256" key="3">
    <source>
        <dbReference type="ARBA" id="ARBA00022448"/>
    </source>
</evidence>
<dbReference type="GO" id="GO:0045259">
    <property type="term" value="C:proton-transporting ATP synthase complex"/>
    <property type="evidence" value="ECO:0007669"/>
    <property type="project" value="UniProtKB-KW"/>
</dbReference>
<proteinExistence type="inferred from homology"/>
<feature type="transmembrane region" description="Helical" evidence="11">
    <location>
        <begin position="159"/>
        <end position="180"/>
    </location>
</feature>
<organism evidence="12 13">
    <name type="scientific">Mycoplasmopsis felis</name>
    <dbReference type="NCBI Taxonomy" id="33923"/>
    <lineage>
        <taxon>Bacteria</taxon>
        <taxon>Bacillati</taxon>
        <taxon>Mycoplasmatota</taxon>
        <taxon>Mycoplasmoidales</taxon>
        <taxon>Metamycoplasmataceae</taxon>
        <taxon>Mycoplasmopsis</taxon>
    </lineage>
</organism>
<keyword evidence="4" id="KW-0138">CF(0)</keyword>
<evidence type="ECO:0000256" key="11">
    <source>
        <dbReference type="SAM" id="Phobius"/>
    </source>
</evidence>
<evidence type="ECO:0000256" key="10">
    <source>
        <dbReference type="ARBA" id="ARBA00023310"/>
    </source>
</evidence>
<dbReference type="InterPro" id="IPR000568">
    <property type="entry name" value="ATP_synth_F0_asu"/>
</dbReference>
<keyword evidence="7 11" id="KW-1133">Transmembrane helix</keyword>
<dbReference type="NCBIfam" id="NF004487">
    <property type="entry name" value="PRK05815.3-5"/>
    <property type="match status" value="1"/>
</dbReference>
<dbReference type="PRINTS" id="PR00123">
    <property type="entry name" value="ATPASEA"/>
</dbReference>
<dbReference type="SUPFAM" id="SSF81336">
    <property type="entry name" value="F1F0 ATP synthase subunit A"/>
    <property type="match status" value="1"/>
</dbReference>
<evidence type="ECO:0000313" key="13">
    <source>
        <dbReference type="Proteomes" id="UP000464317"/>
    </source>
</evidence>
<evidence type="ECO:0000256" key="9">
    <source>
        <dbReference type="ARBA" id="ARBA00023136"/>
    </source>
</evidence>
<accession>A0A809S0P4</accession>
<feature type="transmembrane region" description="Helical" evidence="11">
    <location>
        <begin position="77"/>
        <end position="97"/>
    </location>
</feature>
<dbReference type="KEGG" id="mfel:JPM2_3600"/>
<dbReference type="RefSeq" id="WP_233090953.1">
    <property type="nucleotide sequence ID" value="NZ_AP022325.1"/>
</dbReference>
<sequence length="255" mass="28566">MEEIKNRLFIFDLPQMISLVVTILIILTLSIIIFIKVKKIKKDKAPSGIVLIAEGYVGYIDGTFDEVTSHRLPSARFYIFTLATFLLVGNLTPMLGFEPIGTAFSVPLTLAISTWMGVFIAGLIHKKLKYIKEILIKPMDWIGKFSPLISLSARMYGNLIGGSTILVMIYGLAGFGLMQASNSSAFPFTYILGVILTPLLHFYFDVFGAILQTLVFTLLTAVYWSLESENEVSHKKISKQGLFKKFSKRKIESIY</sequence>
<dbReference type="PANTHER" id="PTHR42823:SF3">
    <property type="entry name" value="ATP SYNTHASE SUBUNIT A, CHLOROPLASTIC"/>
    <property type="match status" value="1"/>
</dbReference>
<protein>
    <submittedName>
        <fullName evidence="12">F0F1 ATP synthase subunit A</fullName>
    </submittedName>
</protein>
<dbReference type="GO" id="GO:0046933">
    <property type="term" value="F:proton-transporting ATP synthase activity, rotational mechanism"/>
    <property type="evidence" value="ECO:0007669"/>
    <property type="project" value="TreeGrafter"/>
</dbReference>
<name>A0A809S0P4_9BACT</name>
<dbReference type="InterPro" id="IPR045082">
    <property type="entry name" value="ATP_syn_F0_a_bact/chloroplast"/>
</dbReference>
<evidence type="ECO:0000256" key="7">
    <source>
        <dbReference type="ARBA" id="ARBA00022989"/>
    </source>
</evidence>
<evidence type="ECO:0000256" key="5">
    <source>
        <dbReference type="ARBA" id="ARBA00022692"/>
    </source>
</evidence>
<keyword evidence="13" id="KW-1185">Reference proteome</keyword>
<dbReference type="InterPro" id="IPR035908">
    <property type="entry name" value="F0_ATP_A_sf"/>
</dbReference>
<keyword evidence="3" id="KW-0813">Transport</keyword>
<dbReference type="GO" id="GO:0042777">
    <property type="term" value="P:proton motive force-driven plasma membrane ATP synthesis"/>
    <property type="evidence" value="ECO:0007669"/>
    <property type="project" value="TreeGrafter"/>
</dbReference>